<sequence length="987" mass="111797">MSPEPDVWPPFQAPKIIRSSSQDANKECPYVLSKKVLGTGSYSKVYECRNTKTGAHYAAKQYEKRLIYGMESSLQSEFQILKQVSFGHKNILSLIDYFETQNHLYLVTDLALGGDLFDKICESREGKLSVRDTRDVLSAALSGLSYLHSHKIVHRDIKAENIVFASSSSKPSSLLLADFGLAVLVKDNYYQVHEQGGTLSYMAPECFLSCACSFPVDMWAVGVLTYYMLCGYMPFDCDSDEETKDLISKADFIFEPTEYWEGVPESAKDFIANCFILDPEKRITASEALNHPFVVNAPLARSSSNNISKMLQAAVWKLHSLQNMQSQTSSTQLTQGPSKVSSVSSRLSLNNLPSSSIASPSIDRLLGERDDNRFLTLRKQKFANTSENEIWEALTSSKAVEEADLTVRDLSECKAFEKVTADSVVGVITEKFSPSKFDLWFIKTVLNNSYIRHNLIKYNGMGAYYAEVITDLFEKSLRNISKEDRWGEGKASFLKCVEFFTSRNLPIESVLPAFPCKSPNPEKVASCYPDMAEELAIKRIIKFVQAVQKVYPPGMKFYLVSDGHVFSDCIHVDDDMVDLYFKKLEALYHRVKPNEFDGIIFRGLNDCFRSTEKEFIADLLREVDVDHHIPTQLDKETEFNRKVLMLGCDDNADLLRKQIKTPNHPRLYLYRGFSKFMCEDLAKTEIAKAVSKKKYKKLISAIAFEMIRRNDAYSNLVELIFPFHLRFSIHAHHNAGPKFGIRLLDPAICTVAGHDQNEEDRLLHIPTPWHNSIFKMDNSEKFIVSPSRLADELDANEKVEGGWNEEQRFAVSSLISDMHFAWTLFAVAQAIFIFNAFIWKNQSSIAMSWDQTSFSLSPRSKGCYLITDEVVRSVPQIKNYKVGLLNLFLQHTSAGLTLNENCDPDVREDMTSSLDRIAPEGDYYIHADEGPDDMPGHVKSSTVGVSLTIPISNGRLATGTWQGIWLCEFRRYKHSRKIVATIQGEKK</sequence>
<evidence type="ECO:0000259" key="5">
    <source>
        <dbReference type="PROSITE" id="PS50011"/>
    </source>
</evidence>
<dbReference type="GO" id="GO:0004672">
    <property type="term" value="F:protein kinase activity"/>
    <property type="evidence" value="ECO:0007669"/>
    <property type="project" value="InterPro"/>
</dbReference>
<proteinExistence type="predicted"/>
<dbReference type="PROSITE" id="PS00107">
    <property type="entry name" value="PROTEIN_KINASE_ATP"/>
    <property type="match status" value="1"/>
</dbReference>
<dbReference type="InterPro" id="IPR007817">
    <property type="entry name" value="Isocyanide_synthase_DIT1"/>
</dbReference>
<dbReference type="Pfam" id="PF05141">
    <property type="entry name" value="DIT1_PvcA"/>
    <property type="match status" value="1"/>
</dbReference>
<dbReference type="SUPFAM" id="SSF56112">
    <property type="entry name" value="Protein kinase-like (PK-like)"/>
    <property type="match status" value="1"/>
</dbReference>
<dbReference type="InterPro" id="IPR000719">
    <property type="entry name" value="Prot_kinase_dom"/>
</dbReference>
<feature type="binding site" evidence="3">
    <location>
        <position position="60"/>
    </location>
    <ligand>
        <name>ATP</name>
        <dbReference type="ChEBI" id="CHEBI:30616"/>
    </ligand>
</feature>
<dbReference type="PANTHER" id="PTHR37285:SF5">
    <property type="entry name" value="SPORE WALL MATURATION PROTEIN DIT1"/>
    <property type="match status" value="1"/>
</dbReference>
<keyword evidence="2 3" id="KW-0067">ATP-binding</keyword>
<dbReference type="InterPro" id="IPR011009">
    <property type="entry name" value="Kinase-like_dom_sf"/>
</dbReference>
<evidence type="ECO:0000256" key="2">
    <source>
        <dbReference type="ARBA" id="ARBA00022840"/>
    </source>
</evidence>
<dbReference type="NCBIfam" id="TIGR00149">
    <property type="entry name" value="TIGR00149_YjbQ"/>
    <property type="match status" value="1"/>
</dbReference>
<dbReference type="SMART" id="SM00220">
    <property type="entry name" value="S_TKc"/>
    <property type="match status" value="1"/>
</dbReference>
<gene>
    <name evidence="6" type="ORF">CA7LBN_001943</name>
</gene>
<dbReference type="Gene3D" id="1.10.510.10">
    <property type="entry name" value="Transferase(Phosphotransferase) domain 1"/>
    <property type="match status" value="1"/>
</dbReference>
<dbReference type="InterPro" id="IPR017441">
    <property type="entry name" value="Protein_kinase_ATP_BS"/>
</dbReference>
<dbReference type="InterPro" id="IPR001602">
    <property type="entry name" value="UPF0047_YjbQ-like"/>
</dbReference>
<feature type="domain" description="Protein kinase" evidence="5">
    <location>
        <begin position="31"/>
        <end position="294"/>
    </location>
</feature>
<keyword evidence="4" id="KW-1133">Transmembrane helix</keyword>
<dbReference type="Gene3D" id="2.60.120.460">
    <property type="entry name" value="YjbQ-like"/>
    <property type="match status" value="1"/>
</dbReference>
<evidence type="ECO:0000256" key="3">
    <source>
        <dbReference type="PROSITE-ProRule" id="PRU10141"/>
    </source>
</evidence>
<keyword evidence="4" id="KW-0472">Membrane</keyword>
<accession>A0A8F3AH53</accession>
<dbReference type="CDD" id="cd05117">
    <property type="entry name" value="STKc_CAMK"/>
    <property type="match status" value="1"/>
</dbReference>
<dbReference type="FunFam" id="1.10.510.10:FF:000571">
    <property type="entry name" value="Maternal embryonic leucine zipper kinase"/>
    <property type="match status" value="1"/>
</dbReference>
<protein>
    <recommendedName>
        <fullName evidence="5">Protein kinase domain-containing protein</fullName>
    </recommendedName>
</protein>
<dbReference type="InterPro" id="IPR035917">
    <property type="entry name" value="YjbQ-like_sf"/>
</dbReference>
<dbReference type="PROSITE" id="PS01314">
    <property type="entry name" value="UPF0047"/>
    <property type="match status" value="1"/>
</dbReference>
<evidence type="ECO:0000256" key="4">
    <source>
        <dbReference type="SAM" id="Phobius"/>
    </source>
</evidence>
<evidence type="ECO:0000256" key="1">
    <source>
        <dbReference type="ARBA" id="ARBA00022741"/>
    </source>
</evidence>
<dbReference type="PANTHER" id="PTHR37285">
    <property type="entry name" value="SPORE WALL MATURATION PROTEIN DIT1"/>
    <property type="match status" value="1"/>
</dbReference>
<keyword evidence="1 3" id="KW-0547">Nucleotide-binding</keyword>
<dbReference type="Pfam" id="PF01894">
    <property type="entry name" value="YjbQ"/>
    <property type="match status" value="1"/>
</dbReference>
<dbReference type="Gene3D" id="3.30.200.20">
    <property type="entry name" value="Phosphorylase Kinase, domain 1"/>
    <property type="match status" value="1"/>
</dbReference>
<feature type="transmembrane region" description="Helical" evidence="4">
    <location>
        <begin position="820"/>
        <end position="839"/>
    </location>
</feature>
<dbReference type="GO" id="GO:0030447">
    <property type="term" value="P:filamentous growth"/>
    <property type="evidence" value="ECO:0007669"/>
    <property type="project" value="UniProtKB-ARBA"/>
</dbReference>
<dbReference type="PROSITE" id="PS50011">
    <property type="entry name" value="PROTEIN_KINASE_DOM"/>
    <property type="match status" value="1"/>
</dbReference>
<name>A0A8F3AH53_CANAR</name>
<dbReference type="EMBL" id="CP076750">
    <property type="protein sequence ID" value="QWW23142.1"/>
    <property type="molecule type" value="Genomic_DNA"/>
</dbReference>
<evidence type="ECO:0000313" key="6">
    <source>
        <dbReference type="EMBL" id="QWW23142.1"/>
    </source>
</evidence>
<dbReference type="SUPFAM" id="SSF111038">
    <property type="entry name" value="YjbQ-like"/>
    <property type="match status" value="1"/>
</dbReference>
<dbReference type="InterPro" id="IPR008271">
    <property type="entry name" value="Ser/Thr_kinase_AS"/>
</dbReference>
<organism evidence="6">
    <name type="scientific">Candidozyma auris</name>
    <name type="common">Yeast</name>
    <name type="synonym">Candida auris</name>
    <dbReference type="NCBI Taxonomy" id="498019"/>
    <lineage>
        <taxon>Eukaryota</taxon>
        <taxon>Fungi</taxon>
        <taxon>Dikarya</taxon>
        <taxon>Ascomycota</taxon>
        <taxon>Saccharomycotina</taxon>
        <taxon>Pichiomycetes</taxon>
        <taxon>Metschnikowiaceae</taxon>
        <taxon>Candidozyma</taxon>
    </lineage>
</organism>
<dbReference type="Pfam" id="PF00069">
    <property type="entry name" value="Pkinase"/>
    <property type="match status" value="1"/>
</dbReference>
<keyword evidence="4" id="KW-0812">Transmembrane</keyword>
<dbReference type="AlphaFoldDB" id="A0A8F3AH53"/>
<dbReference type="PROSITE" id="PS00108">
    <property type="entry name" value="PROTEIN_KINASE_ST"/>
    <property type="match status" value="1"/>
</dbReference>
<dbReference type="Proteomes" id="UP000825438">
    <property type="component" value="Chromosome II"/>
</dbReference>
<reference evidence="6" key="1">
    <citation type="submission" date="2021-06" db="EMBL/GenBank/DDBJ databases">
        <title>Candida auris outbreak in lebanese hospital.</title>
        <authorList>
            <person name="Finianos M."/>
        </authorList>
    </citation>
    <scope>NUCLEOTIDE SEQUENCE</scope>
    <source>
        <strain evidence="6">CA7LBN</strain>
    </source>
</reference>
<dbReference type="GO" id="GO:0005524">
    <property type="term" value="F:ATP binding"/>
    <property type="evidence" value="ECO:0007669"/>
    <property type="project" value="UniProtKB-UniRule"/>
</dbReference>